<accession>A0A1I4E208</accession>
<evidence type="ECO:0000313" key="1">
    <source>
        <dbReference type="EMBL" id="SFK98376.1"/>
    </source>
</evidence>
<name>A0A1I4E208_9PROT</name>
<dbReference type="Proteomes" id="UP000199533">
    <property type="component" value="Unassembled WGS sequence"/>
</dbReference>
<reference evidence="2" key="1">
    <citation type="submission" date="2016-10" db="EMBL/GenBank/DDBJ databases">
        <authorList>
            <person name="Varghese N."/>
            <person name="Submissions S."/>
        </authorList>
    </citation>
    <scope>NUCLEOTIDE SEQUENCE [LARGE SCALE GENOMIC DNA]</scope>
    <source>
        <strain evidence="2">Nm69</strain>
    </source>
</reference>
<dbReference type="Gene3D" id="3.30.450.20">
    <property type="entry name" value="PAS domain"/>
    <property type="match status" value="1"/>
</dbReference>
<dbReference type="InterPro" id="IPR000014">
    <property type="entry name" value="PAS"/>
</dbReference>
<dbReference type="AlphaFoldDB" id="A0A1I4E208"/>
<dbReference type="SUPFAM" id="SSF55785">
    <property type="entry name" value="PYP-like sensor domain (PAS domain)"/>
    <property type="match status" value="1"/>
</dbReference>
<dbReference type="EMBL" id="FOSP01000024">
    <property type="protein sequence ID" value="SFK98376.1"/>
    <property type="molecule type" value="Genomic_DNA"/>
</dbReference>
<dbReference type="InterPro" id="IPR035965">
    <property type="entry name" value="PAS-like_dom_sf"/>
</dbReference>
<dbReference type="STRING" id="52441.SAMN05216302_102432"/>
<evidence type="ECO:0000313" key="2">
    <source>
        <dbReference type="Proteomes" id="UP000199533"/>
    </source>
</evidence>
<dbReference type="OrthoDB" id="8546845at2"/>
<dbReference type="CDD" id="cd00130">
    <property type="entry name" value="PAS"/>
    <property type="match status" value="1"/>
</dbReference>
<evidence type="ECO:0008006" key="3">
    <source>
        <dbReference type="Google" id="ProtNLM"/>
    </source>
</evidence>
<gene>
    <name evidence="1" type="ORF">SAMN05216302_102432</name>
</gene>
<protein>
    <recommendedName>
        <fullName evidence="3">PAS fold</fullName>
    </recommendedName>
</protein>
<dbReference type="RefSeq" id="WP_090701237.1">
    <property type="nucleotide sequence ID" value="NZ_FOSP01000024.1"/>
</dbReference>
<organism evidence="1 2">
    <name type="scientific">Nitrosomonas aestuarii</name>
    <dbReference type="NCBI Taxonomy" id="52441"/>
    <lineage>
        <taxon>Bacteria</taxon>
        <taxon>Pseudomonadati</taxon>
        <taxon>Pseudomonadota</taxon>
        <taxon>Betaproteobacteria</taxon>
        <taxon>Nitrosomonadales</taxon>
        <taxon>Nitrosomonadaceae</taxon>
        <taxon>Nitrosomonas</taxon>
    </lineage>
</organism>
<proteinExistence type="predicted"/>
<sequence length="137" mass="15425">MSAQFTNKQGNAETLIVNNYVGDCVDVKVGICEKEAAALTLYDNGIIRTCNQAGRKLLDCSLSELTGQHITRLLPQLADIKLVYDRRANSYLRFLSRMGHRFEVVKMSGTSFVGELFFNDVEYLGQHHLRVIICPAR</sequence>
<keyword evidence="2" id="KW-1185">Reference proteome</keyword>